<dbReference type="EMBL" id="VSWC01000197">
    <property type="protein sequence ID" value="KAA1064953.1"/>
    <property type="molecule type" value="Genomic_DNA"/>
</dbReference>
<gene>
    <name evidence="2" type="ORF">PGT21_020131</name>
</gene>
<feature type="signal peptide" evidence="1">
    <location>
        <begin position="1"/>
        <end position="19"/>
    </location>
</feature>
<evidence type="ECO:0000313" key="2">
    <source>
        <dbReference type="EMBL" id="KAA1064953.1"/>
    </source>
</evidence>
<evidence type="ECO:0008006" key="4">
    <source>
        <dbReference type="Google" id="ProtNLM"/>
    </source>
</evidence>
<organism evidence="2 3">
    <name type="scientific">Puccinia graminis f. sp. tritici</name>
    <dbReference type="NCBI Taxonomy" id="56615"/>
    <lineage>
        <taxon>Eukaryota</taxon>
        <taxon>Fungi</taxon>
        <taxon>Dikarya</taxon>
        <taxon>Basidiomycota</taxon>
        <taxon>Pucciniomycotina</taxon>
        <taxon>Pucciniomycetes</taxon>
        <taxon>Pucciniales</taxon>
        <taxon>Pucciniaceae</taxon>
        <taxon>Puccinia</taxon>
    </lineage>
</organism>
<reference evidence="2 3" key="1">
    <citation type="submission" date="2019-05" db="EMBL/GenBank/DDBJ databases">
        <title>Emergence of the Ug99 lineage of the wheat stem rust pathogen through somatic hybridization.</title>
        <authorList>
            <person name="Li F."/>
            <person name="Upadhyaya N.M."/>
            <person name="Sperschneider J."/>
            <person name="Matny O."/>
            <person name="Nguyen-Phuc H."/>
            <person name="Mago R."/>
            <person name="Raley C."/>
            <person name="Miller M.E."/>
            <person name="Silverstein K.A.T."/>
            <person name="Henningsen E."/>
            <person name="Hirsch C.D."/>
            <person name="Visser B."/>
            <person name="Pretorius Z.A."/>
            <person name="Steffenson B.J."/>
            <person name="Schwessinger B."/>
            <person name="Dodds P.N."/>
            <person name="Figueroa M."/>
        </authorList>
    </citation>
    <scope>NUCLEOTIDE SEQUENCE [LARGE SCALE GENOMIC DNA]</scope>
    <source>
        <strain evidence="2">21-0</strain>
    </source>
</reference>
<dbReference type="OMA" id="NLPIRPQ"/>
<keyword evidence="3" id="KW-1185">Reference proteome</keyword>
<dbReference type="AlphaFoldDB" id="A0A5B0LM00"/>
<evidence type="ECO:0000256" key="1">
    <source>
        <dbReference type="SAM" id="SignalP"/>
    </source>
</evidence>
<proteinExistence type="predicted"/>
<sequence>MQFALAIAVCLSFIYSSIASPVIIDKGKYRIDTNQPYHATGFRPPNQGPYPNVDWNQGYPYPSNFGFPSSYSYADFDAWYRQQQYMNSGPGYINGGSSTDQGYNFDSGSGTYFAKEAKPEHKGKADAQ</sequence>
<keyword evidence="1" id="KW-0732">Signal</keyword>
<comment type="caution">
    <text evidence="2">The sequence shown here is derived from an EMBL/GenBank/DDBJ whole genome shotgun (WGS) entry which is preliminary data.</text>
</comment>
<accession>A0A5B0LM00</accession>
<protein>
    <recommendedName>
        <fullName evidence="4">Secreted protein</fullName>
    </recommendedName>
</protein>
<evidence type="ECO:0000313" key="3">
    <source>
        <dbReference type="Proteomes" id="UP000324748"/>
    </source>
</evidence>
<name>A0A5B0LM00_PUCGR</name>
<feature type="chain" id="PRO_5022889168" description="Secreted protein" evidence="1">
    <location>
        <begin position="20"/>
        <end position="128"/>
    </location>
</feature>
<dbReference type="OrthoDB" id="10269404at2759"/>
<dbReference type="Proteomes" id="UP000324748">
    <property type="component" value="Unassembled WGS sequence"/>
</dbReference>